<dbReference type="InterPro" id="IPR038695">
    <property type="entry name" value="Saro_0823-like_sf"/>
</dbReference>
<name>A0A9W6N3X3_9HYPH</name>
<sequence>MTCGPARADKRRMLTLSRAFRTLIFALLALVAAGASVVAGGSKLEPLTFHTAAGPRAVQVEVADTPERRQVGLMYRRALAPDHGMLFDFGAPQPVAMWMKNTYLSLDMVFVTDKGLVHRVERGAEPLSEAIIDSGAPVRFVVELAAGEADALGLKPGDRVSQRLIDAAAGR</sequence>
<evidence type="ECO:0000313" key="1">
    <source>
        <dbReference type="EMBL" id="GLK76691.1"/>
    </source>
</evidence>
<comment type="caution">
    <text evidence="1">The sequence shown here is derived from an EMBL/GenBank/DDBJ whole genome shotgun (WGS) entry which is preliminary data.</text>
</comment>
<evidence type="ECO:0000313" key="2">
    <source>
        <dbReference type="Proteomes" id="UP001143364"/>
    </source>
</evidence>
<organism evidence="1 2">
    <name type="scientific">Methylopila jiangsuensis</name>
    <dbReference type="NCBI Taxonomy" id="586230"/>
    <lineage>
        <taxon>Bacteria</taxon>
        <taxon>Pseudomonadati</taxon>
        <taxon>Pseudomonadota</taxon>
        <taxon>Alphaproteobacteria</taxon>
        <taxon>Hyphomicrobiales</taxon>
        <taxon>Methylopilaceae</taxon>
        <taxon>Methylopila</taxon>
    </lineage>
</organism>
<dbReference type="InterPro" id="IPR003795">
    <property type="entry name" value="DUF192"/>
</dbReference>
<protein>
    <recommendedName>
        <fullName evidence="3">DUF192 domain-containing protein</fullName>
    </recommendedName>
</protein>
<gene>
    <name evidence="1" type="ORF">GCM10008171_19450</name>
</gene>
<dbReference type="Pfam" id="PF02643">
    <property type="entry name" value="DUF192"/>
    <property type="match status" value="1"/>
</dbReference>
<dbReference type="PANTHER" id="PTHR37953">
    <property type="entry name" value="UPF0127 PROTEIN MJ1496"/>
    <property type="match status" value="1"/>
</dbReference>
<dbReference type="EMBL" id="BSFK01000010">
    <property type="protein sequence ID" value="GLK76691.1"/>
    <property type="molecule type" value="Genomic_DNA"/>
</dbReference>
<dbReference type="AlphaFoldDB" id="A0A9W6N3X3"/>
<reference evidence="1" key="1">
    <citation type="journal article" date="2014" name="Int. J. Syst. Evol. Microbiol.">
        <title>Complete genome sequence of Corynebacterium casei LMG S-19264T (=DSM 44701T), isolated from a smear-ripened cheese.</title>
        <authorList>
            <consortium name="US DOE Joint Genome Institute (JGI-PGF)"/>
            <person name="Walter F."/>
            <person name="Albersmeier A."/>
            <person name="Kalinowski J."/>
            <person name="Ruckert C."/>
        </authorList>
    </citation>
    <scope>NUCLEOTIDE SEQUENCE</scope>
    <source>
        <strain evidence="1">VKM B-2555</strain>
    </source>
</reference>
<proteinExistence type="predicted"/>
<evidence type="ECO:0008006" key="3">
    <source>
        <dbReference type="Google" id="ProtNLM"/>
    </source>
</evidence>
<accession>A0A9W6N3X3</accession>
<dbReference type="PANTHER" id="PTHR37953:SF1">
    <property type="entry name" value="UPF0127 PROTEIN MJ1496"/>
    <property type="match status" value="1"/>
</dbReference>
<reference evidence="1" key="2">
    <citation type="submission" date="2023-01" db="EMBL/GenBank/DDBJ databases">
        <authorList>
            <person name="Sun Q."/>
            <person name="Evtushenko L."/>
        </authorList>
    </citation>
    <scope>NUCLEOTIDE SEQUENCE</scope>
    <source>
        <strain evidence="1">VKM B-2555</strain>
    </source>
</reference>
<dbReference type="Proteomes" id="UP001143364">
    <property type="component" value="Unassembled WGS sequence"/>
</dbReference>
<keyword evidence="2" id="KW-1185">Reference proteome</keyword>
<dbReference type="Gene3D" id="2.60.120.1140">
    <property type="entry name" value="Protein of unknown function DUF192"/>
    <property type="match status" value="1"/>
</dbReference>